<dbReference type="PROSITE" id="PS00122">
    <property type="entry name" value="CARBOXYLESTERASE_B_1"/>
    <property type="match status" value="1"/>
</dbReference>
<gene>
    <name evidence="5" type="ORF">EK21DRAFT_117033</name>
</gene>
<protein>
    <recommendedName>
        <fullName evidence="3">Carboxylic ester hydrolase</fullName>
        <ecNumber evidence="3">3.1.1.-</ecNumber>
    </recommendedName>
</protein>
<accession>A0A9P4LI52</accession>
<dbReference type="OrthoDB" id="3200163at2759"/>
<proteinExistence type="inferred from homology"/>
<dbReference type="Proteomes" id="UP000799777">
    <property type="component" value="Unassembled WGS sequence"/>
</dbReference>
<dbReference type="PANTHER" id="PTHR43142">
    <property type="entry name" value="CARBOXYLIC ESTER HYDROLASE"/>
    <property type="match status" value="1"/>
</dbReference>
<dbReference type="Gene3D" id="3.40.50.1820">
    <property type="entry name" value="alpha/beta hydrolase"/>
    <property type="match status" value="1"/>
</dbReference>
<name>A0A9P4LI52_9PLEO</name>
<keyword evidence="2 3" id="KW-0378">Hydrolase</keyword>
<evidence type="ECO:0000256" key="3">
    <source>
        <dbReference type="RuleBase" id="RU361235"/>
    </source>
</evidence>
<dbReference type="EMBL" id="ML978271">
    <property type="protein sequence ID" value="KAF2025247.1"/>
    <property type="molecule type" value="Genomic_DNA"/>
</dbReference>
<dbReference type="InterPro" id="IPR029058">
    <property type="entry name" value="AB_hydrolase_fold"/>
</dbReference>
<reference evidence="5" key="1">
    <citation type="journal article" date="2020" name="Stud. Mycol.">
        <title>101 Dothideomycetes genomes: a test case for predicting lifestyles and emergence of pathogens.</title>
        <authorList>
            <person name="Haridas S."/>
            <person name="Albert R."/>
            <person name="Binder M."/>
            <person name="Bloem J."/>
            <person name="Labutti K."/>
            <person name="Salamov A."/>
            <person name="Andreopoulos B."/>
            <person name="Baker S."/>
            <person name="Barry K."/>
            <person name="Bills G."/>
            <person name="Bluhm B."/>
            <person name="Cannon C."/>
            <person name="Castanera R."/>
            <person name="Culley D."/>
            <person name="Daum C."/>
            <person name="Ezra D."/>
            <person name="Gonzalez J."/>
            <person name="Henrissat B."/>
            <person name="Kuo A."/>
            <person name="Liang C."/>
            <person name="Lipzen A."/>
            <person name="Lutzoni F."/>
            <person name="Magnuson J."/>
            <person name="Mondo S."/>
            <person name="Nolan M."/>
            <person name="Ohm R."/>
            <person name="Pangilinan J."/>
            <person name="Park H.-J."/>
            <person name="Ramirez L."/>
            <person name="Alfaro M."/>
            <person name="Sun H."/>
            <person name="Tritt A."/>
            <person name="Yoshinaga Y."/>
            <person name="Zwiers L.-H."/>
            <person name="Turgeon B."/>
            <person name="Goodwin S."/>
            <person name="Spatafora J."/>
            <person name="Crous P."/>
            <person name="Grigoriev I."/>
        </authorList>
    </citation>
    <scope>NUCLEOTIDE SEQUENCE</scope>
    <source>
        <strain evidence="5">CBS 110217</strain>
    </source>
</reference>
<keyword evidence="6" id="KW-1185">Reference proteome</keyword>
<evidence type="ECO:0000256" key="2">
    <source>
        <dbReference type="ARBA" id="ARBA00022801"/>
    </source>
</evidence>
<dbReference type="PANTHER" id="PTHR43142:SF5">
    <property type="entry name" value="CARBOXYLIC ESTER HYDROLASE"/>
    <property type="match status" value="1"/>
</dbReference>
<feature type="domain" description="Carboxylesterase type B" evidence="4">
    <location>
        <begin position="17"/>
        <end position="479"/>
    </location>
</feature>
<comment type="similarity">
    <text evidence="1 3">Belongs to the type-B carboxylesterase/lipase family.</text>
</comment>
<comment type="caution">
    <text evidence="5">The sequence shown here is derived from an EMBL/GenBank/DDBJ whole genome shotgun (WGS) entry which is preliminary data.</text>
</comment>
<dbReference type="EC" id="3.1.1.-" evidence="3"/>
<organism evidence="5 6">
    <name type="scientific">Setomelanomma holmii</name>
    <dbReference type="NCBI Taxonomy" id="210430"/>
    <lineage>
        <taxon>Eukaryota</taxon>
        <taxon>Fungi</taxon>
        <taxon>Dikarya</taxon>
        <taxon>Ascomycota</taxon>
        <taxon>Pezizomycotina</taxon>
        <taxon>Dothideomycetes</taxon>
        <taxon>Pleosporomycetidae</taxon>
        <taxon>Pleosporales</taxon>
        <taxon>Pleosporineae</taxon>
        <taxon>Phaeosphaeriaceae</taxon>
        <taxon>Setomelanomma</taxon>
    </lineage>
</organism>
<evidence type="ECO:0000259" key="4">
    <source>
        <dbReference type="Pfam" id="PF00135"/>
    </source>
</evidence>
<dbReference type="InterPro" id="IPR019826">
    <property type="entry name" value="Carboxylesterase_B_AS"/>
</dbReference>
<evidence type="ECO:0000313" key="5">
    <source>
        <dbReference type="EMBL" id="KAF2025247.1"/>
    </source>
</evidence>
<evidence type="ECO:0000256" key="1">
    <source>
        <dbReference type="ARBA" id="ARBA00005964"/>
    </source>
</evidence>
<dbReference type="AlphaFoldDB" id="A0A9P4LI52"/>
<dbReference type="InterPro" id="IPR002018">
    <property type="entry name" value="CarbesteraseB"/>
</dbReference>
<sequence length="551" mass="60937">MSDHECVIQHSTLQCSLRGKSSATSVQFRNLKYASIPGRYQDSIPNDTLKVAKDGHFDATHFGPSCPQRRGAQAWDLTLVGDVNLPCEPGQGETEEMDEFECLHVNVTVPKSALNKTGQKEGGLPVFAWVHGGGLSIGSNNWPQYDLQKIVERSVEIGKPIIGVAINYRVGLFGFMANEDLGANGNMGFKDQALAFKWIKKYIAGFGGDPNNVTVAGESAGGISLSTILCADVGTPGLFERVVIMSGDTTLRKPRNKWWHWQTYKAQSAFFGLKATDSCELSRTLLDTDVVHLTQKLPFAAHYCGYIDGEWLKEDVSLLTLANGSATEHKPLWCKEFVVGDTAHDGTVLKARILDQPNALDRLKIACNRCLTAIDTSRLLAAYELDSNLSPEQGRDKLLILASELRFYYPTVAVMKGWTSTTPPRKATHYHFHVPNPFEGAYKGIASHELDVAFLLQNFNDQLSESNRKIAESFADRFIDLANGHGWCRKGKAVVFGEDGVVEVDEDEYDRVYRHGRGTLLDSIGAEKVWRVAEMWQGILSEDDERGAAKM</sequence>
<dbReference type="SUPFAM" id="SSF53474">
    <property type="entry name" value="alpha/beta-Hydrolases"/>
    <property type="match status" value="1"/>
</dbReference>
<dbReference type="GO" id="GO:0016787">
    <property type="term" value="F:hydrolase activity"/>
    <property type="evidence" value="ECO:0007669"/>
    <property type="project" value="UniProtKB-KW"/>
</dbReference>
<evidence type="ECO:0000313" key="6">
    <source>
        <dbReference type="Proteomes" id="UP000799777"/>
    </source>
</evidence>
<dbReference type="Pfam" id="PF00135">
    <property type="entry name" value="COesterase"/>
    <property type="match status" value="1"/>
</dbReference>